<dbReference type="AlphaFoldDB" id="I5C162"/>
<dbReference type="Proteomes" id="UP000005551">
    <property type="component" value="Unassembled WGS sequence"/>
</dbReference>
<evidence type="ECO:0000313" key="1">
    <source>
        <dbReference type="EMBL" id="EIM75564.1"/>
    </source>
</evidence>
<proteinExistence type="predicted"/>
<reference evidence="1 2" key="1">
    <citation type="submission" date="2012-05" db="EMBL/GenBank/DDBJ databases">
        <title>Genome sequence of Nitritalea halalkaliphila LW7.</title>
        <authorList>
            <person name="Jangir P.K."/>
            <person name="Singh A."/>
            <person name="Shivaji S."/>
            <person name="Sharma R."/>
        </authorList>
    </citation>
    <scope>NUCLEOTIDE SEQUENCE [LARGE SCALE GENOMIC DNA]</scope>
    <source>
        <strain evidence="1 2">LW7</strain>
    </source>
</reference>
<comment type="caution">
    <text evidence="1">The sequence shown here is derived from an EMBL/GenBank/DDBJ whole genome shotgun (WGS) entry which is preliminary data.</text>
</comment>
<gene>
    <name evidence="1" type="ORF">A3SI_12993</name>
</gene>
<keyword evidence="2" id="KW-1185">Reference proteome</keyword>
<sequence>MLLYNVTVNVDKAQAARWVQWMKEKHISDVMETGCFDSYKFFELLHESEDGSINYAVQYFTSDMSRMQAYHQKFAPQLQADVKKEFGDSCASFRTLLKEI</sequence>
<protein>
    <recommendedName>
        <fullName evidence="3">DUF4286 domain-containing protein</fullName>
    </recommendedName>
</protein>
<accession>I5C162</accession>
<dbReference type="Pfam" id="PF14114">
    <property type="entry name" value="DUF4286"/>
    <property type="match status" value="1"/>
</dbReference>
<dbReference type="STRING" id="1189621.A3SI_12993"/>
<organism evidence="1 2">
    <name type="scientific">Nitritalea halalkaliphila LW7</name>
    <dbReference type="NCBI Taxonomy" id="1189621"/>
    <lineage>
        <taxon>Bacteria</taxon>
        <taxon>Pseudomonadati</taxon>
        <taxon>Bacteroidota</taxon>
        <taxon>Cytophagia</taxon>
        <taxon>Cytophagales</taxon>
        <taxon>Cyclobacteriaceae</taxon>
        <taxon>Nitritalea</taxon>
    </lineage>
</organism>
<evidence type="ECO:0000313" key="2">
    <source>
        <dbReference type="Proteomes" id="UP000005551"/>
    </source>
</evidence>
<dbReference type="EMBL" id="AJYA01000029">
    <property type="protein sequence ID" value="EIM75564.1"/>
    <property type="molecule type" value="Genomic_DNA"/>
</dbReference>
<name>I5C162_9BACT</name>
<dbReference type="RefSeq" id="WP_009055762.1">
    <property type="nucleotide sequence ID" value="NZ_AJYA01000029.1"/>
</dbReference>
<dbReference type="InterPro" id="IPR025563">
    <property type="entry name" value="DUF4286"/>
</dbReference>
<dbReference type="OrthoDB" id="1121837at2"/>
<evidence type="ECO:0008006" key="3">
    <source>
        <dbReference type="Google" id="ProtNLM"/>
    </source>
</evidence>